<reference evidence="3" key="1">
    <citation type="submission" date="2017-02" db="EMBL/GenBank/DDBJ databases">
        <title>Tessaracoccus aquaemaris sp. nov., isolated from the intestine of a Korean rockfish, Sebastes schlegelii, in a marine aquaculture pond.</title>
        <authorList>
            <person name="Tak E.J."/>
            <person name="Bae J.-W."/>
        </authorList>
    </citation>
    <scope>NUCLEOTIDE SEQUENCE [LARGE SCALE GENOMIC DNA]</scope>
    <source>
        <strain evidence="3">NSG39</strain>
    </source>
</reference>
<dbReference type="AlphaFoldDB" id="A0A1Q2CN55"/>
<proteinExistence type="predicted"/>
<dbReference type="Pfam" id="PF02720">
    <property type="entry name" value="DUF222"/>
    <property type="match status" value="1"/>
</dbReference>
<gene>
    <name evidence="2" type="ORF">BW730_08620</name>
</gene>
<dbReference type="InterPro" id="IPR003870">
    <property type="entry name" value="DUF222"/>
</dbReference>
<dbReference type="OrthoDB" id="3790359at2"/>
<evidence type="ECO:0000259" key="1">
    <source>
        <dbReference type="Pfam" id="PF02720"/>
    </source>
</evidence>
<accession>A0A1Q2CN55</accession>
<dbReference type="RefSeq" id="WP_077685874.1">
    <property type="nucleotide sequence ID" value="NZ_CP019606.1"/>
</dbReference>
<dbReference type="KEGG" id="tes:BW730_08620"/>
<dbReference type="STRING" id="1332264.BW730_08620"/>
<evidence type="ECO:0000313" key="2">
    <source>
        <dbReference type="EMBL" id="AQP47543.1"/>
    </source>
</evidence>
<organism evidence="2 3">
    <name type="scientific">Tessaracoccus aquimaris</name>
    <dbReference type="NCBI Taxonomy" id="1332264"/>
    <lineage>
        <taxon>Bacteria</taxon>
        <taxon>Bacillati</taxon>
        <taxon>Actinomycetota</taxon>
        <taxon>Actinomycetes</taxon>
        <taxon>Propionibacteriales</taxon>
        <taxon>Propionibacteriaceae</taxon>
        <taxon>Tessaracoccus</taxon>
    </lineage>
</organism>
<sequence>MEEIARESAERVRSLVRTRRAADASMVVAICDLAEGYRVDSDELLEVLAERRVRVGGAGTPKVSEFVSLELAGLLGCTPVAAGHRIVEALNLKHRHPGLFAAVQGLDVDADRALRAASRCGHLAPDAAEAVTRRWVPRQRRLGWAAAFTLLDRLIIESDPESAIERERKAREDRGVYLWGFQDGCMNLTGRLDAVDARYLDAAVERLAEVLEGEHPGLTRDQRRAKAIGVLANPAYATALLQAAAQQRLPMGDAVPAPVTVPVARLRPTLGIAVHIHCDALGELTGSARLERAGHLTTHLLAEALAGVDVTVHPVIDLPNLEPEDGYLPGRQMRRAVHLAFDTEAFPFSNRSSAGLDLDHTAPYQPGVRGQTRIGNLAPLSRRVHRAKTAGSWQVEQSRAGVLEWTSPLGYRYEVGRTGTRMLN</sequence>
<keyword evidence="3" id="KW-1185">Reference proteome</keyword>
<name>A0A1Q2CN55_9ACTN</name>
<dbReference type="EMBL" id="CP019606">
    <property type="protein sequence ID" value="AQP47543.1"/>
    <property type="molecule type" value="Genomic_DNA"/>
</dbReference>
<evidence type="ECO:0000313" key="3">
    <source>
        <dbReference type="Proteomes" id="UP000188145"/>
    </source>
</evidence>
<dbReference type="Proteomes" id="UP000188145">
    <property type="component" value="Chromosome"/>
</dbReference>
<protein>
    <recommendedName>
        <fullName evidence="1">DUF222 domain-containing protein</fullName>
    </recommendedName>
</protein>
<feature type="domain" description="DUF222" evidence="1">
    <location>
        <begin position="66"/>
        <end position="337"/>
    </location>
</feature>